<organism evidence="3">
    <name type="scientific">Caenorhabditis brenneri</name>
    <name type="common">Nematode worm</name>
    <dbReference type="NCBI Taxonomy" id="135651"/>
    <lineage>
        <taxon>Eukaryota</taxon>
        <taxon>Metazoa</taxon>
        <taxon>Ecdysozoa</taxon>
        <taxon>Nematoda</taxon>
        <taxon>Chromadorea</taxon>
        <taxon>Rhabditida</taxon>
        <taxon>Rhabditina</taxon>
        <taxon>Rhabditomorpha</taxon>
        <taxon>Rhabditoidea</taxon>
        <taxon>Rhabditidae</taxon>
        <taxon>Peloderinae</taxon>
        <taxon>Caenorhabditis</taxon>
    </lineage>
</organism>
<evidence type="ECO:0000256" key="1">
    <source>
        <dbReference type="SAM" id="Phobius"/>
    </source>
</evidence>
<feature type="transmembrane region" description="Helical" evidence="1">
    <location>
        <begin position="96"/>
        <end position="113"/>
    </location>
</feature>
<dbReference type="InParanoid" id="G0MWS2"/>
<dbReference type="Proteomes" id="UP000008068">
    <property type="component" value="Unassembled WGS sequence"/>
</dbReference>
<sequence length="250" mass="28873">MQIFTGFLTIVYTAFVYFNVLSQPDQDWKWIIAIFCLTWTGIFLIKRAIDRYPYPNQFSRHMTMVTSGICIFSMVAHHIRSQIRESERQCDASTDISLFFAANVFLASYTLLIHKSSKKCQWDSKDRWIYEAIRYLNMVIFLSGLKNRIGFNGHVEMTDNMIRLTFSTDKDSMTDKASVFHEFILLIMLASNMSDTLAIAARTLKPKEDPVEDNNRPAPAPIELPMADEEVNVANNVARVVFNEERTVQE</sequence>
<feature type="transmembrane region" description="Helical" evidence="1">
    <location>
        <begin position="5"/>
        <end position="22"/>
    </location>
</feature>
<keyword evidence="3" id="KW-1185">Reference proteome</keyword>
<proteinExistence type="predicted"/>
<reference evidence="3" key="1">
    <citation type="submission" date="2011-07" db="EMBL/GenBank/DDBJ databases">
        <authorList>
            <consortium name="Caenorhabditis brenneri Sequencing and Analysis Consortium"/>
            <person name="Wilson R.K."/>
        </authorList>
    </citation>
    <scope>NUCLEOTIDE SEQUENCE [LARGE SCALE GENOMIC DNA]</scope>
    <source>
        <strain evidence="3">PB2801</strain>
    </source>
</reference>
<dbReference type="EMBL" id="GL379817">
    <property type="protein sequence ID" value="EGT46320.1"/>
    <property type="molecule type" value="Genomic_DNA"/>
</dbReference>
<protein>
    <submittedName>
        <fullName evidence="2">Uncharacterized protein</fullName>
    </submittedName>
</protein>
<feature type="transmembrane region" description="Helical" evidence="1">
    <location>
        <begin position="58"/>
        <end position="76"/>
    </location>
</feature>
<keyword evidence="1" id="KW-0472">Membrane</keyword>
<keyword evidence="1" id="KW-0812">Transmembrane</keyword>
<keyword evidence="1" id="KW-1133">Transmembrane helix</keyword>
<dbReference type="HOGENOM" id="CLU_1235998_0_0_1"/>
<name>G0MWS2_CAEBE</name>
<evidence type="ECO:0000313" key="2">
    <source>
        <dbReference type="EMBL" id="EGT46320.1"/>
    </source>
</evidence>
<feature type="transmembrane region" description="Helical" evidence="1">
    <location>
        <begin position="28"/>
        <end position="46"/>
    </location>
</feature>
<evidence type="ECO:0000313" key="3">
    <source>
        <dbReference type="Proteomes" id="UP000008068"/>
    </source>
</evidence>
<gene>
    <name evidence="2" type="ORF">CAEBREN_04388</name>
</gene>
<dbReference type="AlphaFoldDB" id="G0MWS2"/>
<accession>G0MWS2</accession>